<dbReference type="EMBL" id="JAVXUP010000046">
    <property type="protein sequence ID" value="KAK3040896.1"/>
    <property type="molecule type" value="Genomic_DNA"/>
</dbReference>
<comment type="cofactor">
    <cofactor evidence="1 7">
        <name>heme</name>
        <dbReference type="ChEBI" id="CHEBI:30413"/>
    </cofactor>
</comment>
<feature type="binding site" description="axial binding residue" evidence="7">
    <location>
        <position position="46"/>
    </location>
    <ligand>
        <name>heme</name>
        <dbReference type="ChEBI" id="CHEBI:30413"/>
    </ligand>
    <ligandPart>
        <name>Fe</name>
        <dbReference type="ChEBI" id="CHEBI:18248"/>
    </ligandPart>
</feature>
<gene>
    <name evidence="9" type="ORF">RJ639_027891</name>
</gene>
<dbReference type="InterPro" id="IPR036396">
    <property type="entry name" value="Cyt_P450_sf"/>
</dbReference>
<evidence type="ECO:0000256" key="4">
    <source>
        <dbReference type="ARBA" id="ARBA00022723"/>
    </source>
</evidence>
<dbReference type="AlphaFoldDB" id="A0AA88X6L1"/>
<organism evidence="9 10">
    <name type="scientific">Escallonia herrerae</name>
    <dbReference type="NCBI Taxonomy" id="1293975"/>
    <lineage>
        <taxon>Eukaryota</taxon>
        <taxon>Viridiplantae</taxon>
        <taxon>Streptophyta</taxon>
        <taxon>Embryophyta</taxon>
        <taxon>Tracheophyta</taxon>
        <taxon>Spermatophyta</taxon>
        <taxon>Magnoliopsida</taxon>
        <taxon>eudicotyledons</taxon>
        <taxon>Gunneridae</taxon>
        <taxon>Pentapetalae</taxon>
        <taxon>asterids</taxon>
        <taxon>campanulids</taxon>
        <taxon>Escalloniales</taxon>
        <taxon>Escalloniaceae</taxon>
        <taxon>Escallonia</taxon>
    </lineage>
</organism>
<dbReference type="GO" id="GO:0004497">
    <property type="term" value="F:monooxygenase activity"/>
    <property type="evidence" value="ECO:0007669"/>
    <property type="project" value="UniProtKB-KW"/>
</dbReference>
<proteinExistence type="inferred from homology"/>
<dbReference type="Gene3D" id="1.10.630.10">
    <property type="entry name" value="Cytochrome P450"/>
    <property type="match status" value="1"/>
</dbReference>
<comment type="similarity">
    <text evidence="2 8">Belongs to the cytochrome P450 family.</text>
</comment>
<dbReference type="PANTHER" id="PTHR47950:SF49">
    <property type="entry name" value="CYTOCHROME P450"/>
    <property type="match status" value="1"/>
</dbReference>
<evidence type="ECO:0000313" key="9">
    <source>
        <dbReference type="EMBL" id="KAK3040896.1"/>
    </source>
</evidence>
<keyword evidence="8" id="KW-0503">Monooxygenase</keyword>
<dbReference type="GO" id="GO:0020037">
    <property type="term" value="F:heme binding"/>
    <property type="evidence" value="ECO:0007669"/>
    <property type="project" value="InterPro"/>
</dbReference>
<dbReference type="PROSITE" id="PS00086">
    <property type="entry name" value="CYTOCHROME_P450"/>
    <property type="match status" value="1"/>
</dbReference>
<evidence type="ECO:0008006" key="11">
    <source>
        <dbReference type="Google" id="ProtNLM"/>
    </source>
</evidence>
<dbReference type="GO" id="GO:0016705">
    <property type="term" value="F:oxidoreductase activity, acting on paired donors, with incorporation or reduction of molecular oxygen"/>
    <property type="evidence" value="ECO:0007669"/>
    <property type="project" value="InterPro"/>
</dbReference>
<dbReference type="Proteomes" id="UP001188597">
    <property type="component" value="Unassembled WGS sequence"/>
</dbReference>
<dbReference type="InterPro" id="IPR001128">
    <property type="entry name" value="Cyt_P450"/>
</dbReference>
<dbReference type="InterPro" id="IPR002403">
    <property type="entry name" value="Cyt_P450_E_grp-IV"/>
</dbReference>
<dbReference type="Pfam" id="PF00067">
    <property type="entry name" value="p450"/>
    <property type="match status" value="1"/>
</dbReference>
<protein>
    <recommendedName>
        <fullName evidence="11">Cytochrome P450</fullName>
    </recommendedName>
</protein>
<dbReference type="SUPFAM" id="SSF48264">
    <property type="entry name" value="Cytochrome P450"/>
    <property type="match status" value="1"/>
</dbReference>
<evidence type="ECO:0000256" key="7">
    <source>
        <dbReference type="PIRSR" id="PIRSR602403-1"/>
    </source>
</evidence>
<reference evidence="9" key="1">
    <citation type="submission" date="2022-12" db="EMBL/GenBank/DDBJ databases">
        <title>Draft genome assemblies for two species of Escallonia (Escalloniales).</title>
        <authorList>
            <person name="Chanderbali A."/>
            <person name="Dervinis C."/>
            <person name="Anghel I."/>
            <person name="Soltis D."/>
            <person name="Soltis P."/>
            <person name="Zapata F."/>
        </authorList>
    </citation>
    <scope>NUCLEOTIDE SEQUENCE</scope>
    <source>
        <strain evidence="9">UCBG64.0493</strain>
        <tissue evidence="9">Leaf</tissue>
    </source>
</reference>
<sequence>MWAIGRDPTIWDKHTSFKPERFLNSMVDLKGHDFEFIPFGSGRRMCPGQPLASRVVPLLVASLIQRFDWYLPNDMDPSQIDMSEMYDIKMQKKEPLSVTPKRRISDSTVKDWSGAIGDAEVRMRSELEALEERLQLTVASQVEQIFNRLDDLEVDSRLAMLERKFDVFTKELDDLIEERVTYFTKREVQRYKDLKGKSRSSKKN</sequence>
<keyword evidence="4 7" id="KW-0479">Metal-binding</keyword>
<keyword evidence="5 8" id="KW-0560">Oxidoreductase</keyword>
<evidence type="ECO:0000256" key="3">
    <source>
        <dbReference type="ARBA" id="ARBA00022617"/>
    </source>
</evidence>
<evidence type="ECO:0000256" key="6">
    <source>
        <dbReference type="ARBA" id="ARBA00023004"/>
    </source>
</evidence>
<evidence type="ECO:0000313" key="10">
    <source>
        <dbReference type="Proteomes" id="UP001188597"/>
    </source>
</evidence>
<keyword evidence="10" id="KW-1185">Reference proteome</keyword>
<evidence type="ECO:0000256" key="2">
    <source>
        <dbReference type="ARBA" id="ARBA00010617"/>
    </source>
</evidence>
<evidence type="ECO:0000256" key="8">
    <source>
        <dbReference type="RuleBase" id="RU000461"/>
    </source>
</evidence>
<name>A0AA88X6L1_9ASTE</name>
<dbReference type="PANTHER" id="PTHR47950">
    <property type="entry name" value="CYTOCHROME P450, FAMILY 76, SUBFAMILY C, POLYPEPTIDE 5-RELATED"/>
    <property type="match status" value="1"/>
</dbReference>
<dbReference type="GO" id="GO:0005506">
    <property type="term" value="F:iron ion binding"/>
    <property type="evidence" value="ECO:0007669"/>
    <property type="project" value="InterPro"/>
</dbReference>
<dbReference type="InterPro" id="IPR017972">
    <property type="entry name" value="Cyt_P450_CS"/>
</dbReference>
<evidence type="ECO:0000256" key="5">
    <source>
        <dbReference type="ARBA" id="ARBA00023002"/>
    </source>
</evidence>
<accession>A0AA88X6L1</accession>
<comment type="caution">
    <text evidence="9">The sequence shown here is derived from an EMBL/GenBank/DDBJ whole genome shotgun (WGS) entry which is preliminary data.</text>
</comment>
<evidence type="ECO:0000256" key="1">
    <source>
        <dbReference type="ARBA" id="ARBA00001971"/>
    </source>
</evidence>
<keyword evidence="3 7" id="KW-0349">Heme</keyword>
<keyword evidence="6 7" id="KW-0408">Iron</keyword>
<dbReference type="PRINTS" id="PR00465">
    <property type="entry name" value="EP450IV"/>
</dbReference>